<accession>A0AAX4K1C8</accession>
<dbReference type="RefSeq" id="XP_066077947.1">
    <property type="nucleotide sequence ID" value="XM_066221850.1"/>
</dbReference>
<name>A0AAX4K1C8_9TREE</name>
<sequence length="119" mass="13044">MSLNRQSISSDLNHLLSLPSSTITSLLDSSNTSNEPTSTKTSSYSITTNNDSAIEVLNSFSSSKATHEESQQLIKAYISEMNQAKHLEKSGEIDKLGQKIDILRDKGQNLESTLNEVKV</sequence>
<dbReference type="AlphaFoldDB" id="A0AAX4K1C8"/>
<proteinExistence type="predicted"/>
<reference evidence="2 3" key="1">
    <citation type="submission" date="2024-01" db="EMBL/GenBank/DDBJ databases">
        <title>Comparative genomics of Cryptococcus and Kwoniella reveals pathogenesis evolution and contrasting modes of karyotype evolution via chromosome fusion or intercentromeric recombination.</title>
        <authorList>
            <person name="Coelho M.A."/>
            <person name="David-Palma M."/>
            <person name="Shea T."/>
            <person name="Bowers K."/>
            <person name="McGinley-Smith S."/>
            <person name="Mohammad A.W."/>
            <person name="Gnirke A."/>
            <person name="Yurkov A.M."/>
            <person name="Nowrousian M."/>
            <person name="Sun S."/>
            <person name="Cuomo C.A."/>
            <person name="Heitman J."/>
        </authorList>
    </citation>
    <scope>NUCLEOTIDE SEQUENCE [LARGE SCALE GENOMIC DNA]</scope>
    <source>
        <strain evidence="2 3">CBS 6074</strain>
    </source>
</reference>
<evidence type="ECO:0000313" key="3">
    <source>
        <dbReference type="Proteomes" id="UP001355207"/>
    </source>
</evidence>
<evidence type="ECO:0000313" key="2">
    <source>
        <dbReference type="EMBL" id="WWC91184.1"/>
    </source>
</evidence>
<dbReference type="EMBL" id="CP144105">
    <property type="protein sequence ID" value="WWC91184.1"/>
    <property type="molecule type" value="Genomic_DNA"/>
</dbReference>
<feature type="region of interest" description="Disordered" evidence="1">
    <location>
        <begin position="24"/>
        <end position="48"/>
    </location>
</feature>
<organism evidence="2 3">
    <name type="scientific">Kwoniella dendrophila CBS 6074</name>
    <dbReference type="NCBI Taxonomy" id="1295534"/>
    <lineage>
        <taxon>Eukaryota</taxon>
        <taxon>Fungi</taxon>
        <taxon>Dikarya</taxon>
        <taxon>Basidiomycota</taxon>
        <taxon>Agaricomycotina</taxon>
        <taxon>Tremellomycetes</taxon>
        <taxon>Tremellales</taxon>
        <taxon>Cryptococcaceae</taxon>
        <taxon>Kwoniella</taxon>
    </lineage>
</organism>
<evidence type="ECO:0000256" key="1">
    <source>
        <dbReference type="SAM" id="MobiDB-lite"/>
    </source>
</evidence>
<protein>
    <submittedName>
        <fullName evidence="2">Uncharacterized protein</fullName>
    </submittedName>
</protein>
<dbReference type="GeneID" id="91096795"/>
<dbReference type="Proteomes" id="UP001355207">
    <property type="component" value="Chromosome 8"/>
</dbReference>
<gene>
    <name evidence="2" type="ORF">L201_006125</name>
</gene>
<keyword evidence="3" id="KW-1185">Reference proteome</keyword>